<dbReference type="RefSeq" id="XP_045276321.1">
    <property type="nucleotide sequence ID" value="XM_045420163.1"/>
</dbReference>
<keyword evidence="1" id="KW-0732">Signal</keyword>
<name>A0ABP2F0L0_AJEDR</name>
<proteinExistence type="predicted"/>
<feature type="signal peptide" evidence="1">
    <location>
        <begin position="1"/>
        <end position="20"/>
    </location>
</feature>
<sequence>MMTRSLPPLFVFWVIHYSIGHEEVVAIAERTNINLASLPQIEHVCSHNSPEMEKLTVPGSIAEEGRREWNGCQGFCLGKTRSMKNE</sequence>
<evidence type="ECO:0000313" key="2">
    <source>
        <dbReference type="EMBL" id="EEQ89383.2"/>
    </source>
</evidence>
<dbReference type="GeneID" id="69026644"/>
<accession>A0ABP2F0L0</accession>
<gene>
    <name evidence="2" type="ORF">BDCG_04503</name>
</gene>
<reference evidence="3" key="1">
    <citation type="journal article" date="2015" name="PLoS Genet.">
        <title>The dynamic genome and transcriptome of the human fungal pathogen Blastomyces and close relative Emmonsia.</title>
        <authorList>
            <person name="Munoz J.F."/>
            <person name="Gauthier G.M."/>
            <person name="Desjardins C.A."/>
            <person name="Gallo J.E."/>
            <person name="Holder J."/>
            <person name="Sullivan T.D."/>
            <person name="Marty A.J."/>
            <person name="Carmen J.C."/>
            <person name="Chen Z."/>
            <person name="Ding L."/>
            <person name="Gujja S."/>
            <person name="Magrini V."/>
            <person name="Misas E."/>
            <person name="Mitreva M."/>
            <person name="Priest M."/>
            <person name="Saif S."/>
            <person name="Whiston E.A."/>
            <person name="Young S."/>
            <person name="Zeng Q."/>
            <person name="Goldman W.E."/>
            <person name="Mardis E.R."/>
            <person name="Taylor J.W."/>
            <person name="McEwen J.G."/>
            <person name="Clay O.K."/>
            <person name="Klein B.S."/>
            <person name="Cuomo C.A."/>
        </authorList>
    </citation>
    <scope>NUCLEOTIDE SEQUENCE [LARGE SCALE GENOMIC DNA]</scope>
    <source>
        <strain evidence="3">ER-3 / ATCC MYA-2586</strain>
    </source>
</reference>
<evidence type="ECO:0000313" key="3">
    <source>
        <dbReference type="Proteomes" id="UP000002039"/>
    </source>
</evidence>
<feature type="chain" id="PRO_5047397402" evidence="1">
    <location>
        <begin position="21"/>
        <end position="86"/>
    </location>
</feature>
<keyword evidence="3" id="KW-1185">Reference proteome</keyword>
<dbReference type="Proteomes" id="UP000002039">
    <property type="component" value="Unassembled WGS sequence"/>
</dbReference>
<dbReference type="EMBL" id="EQ999976">
    <property type="protein sequence ID" value="EEQ89383.2"/>
    <property type="molecule type" value="Genomic_DNA"/>
</dbReference>
<evidence type="ECO:0000256" key="1">
    <source>
        <dbReference type="SAM" id="SignalP"/>
    </source>
</evidence>
<organism evidence="2 3">
    <name type="scientific">Ajellomyces dermatitidis (strain ER-3 / ATCC MYA-2586)</name>
    <name type="common">Blastomyces dermatitidis</name>
    <dbReference type="NCBI Taxonomy" id="559297"/>
    <lineage>
        <taxon>Eukaryota</taxon>
        <taxon>Fungi</taxon>
        <taxon>Dikarya</taxon>
        <taxon>Ascomycota</taxon>
        <taxon>Pezizomycotina</taxon>
        <taxon>Eurotiomycetes</taxon>
        <taxon>Eurotiomycetidae</taxon>
        <taxon>Onygenales</taxon>
        <taxon>Ajellomycetaceae</taxon>
        <taxon>Blastomyces</taxon>
    </lineage>
</organism>
<protein>
    <submittedName>
        <fullName evidence="2">Uncharacterized protein</fullName>
    </submittedName>
</protein>